<evidence type="ECO:0000256" key="2">
    <source>
        <dbReference type="ARBA" id="ARBA00022692"/>
    </source>
</evidence>
<dbReference type="Pfam" id="PF06803">
    <property type="entry name" value="DUF1232"/>
    <property type="match status" value="1"/>
</dbReference>
<organism evidence="6 7">
    <name type="scientific">Salegentibacter agarivorans</name>
    <dbReference type="NCBI Taxonomy" id="345907"/>
    <lineage>
        <taxon>Bacteria</taxon>
        <taxon>Pseudomonadati</taxon>
        <taxon>Bacteroidota</taxon>
        <taxon>Flavobacteriia</taxon>
        <taxon>Flavobacteriales</taxon>
        <taxon>Flavobacteriaceae</taxon>
        <taxon>Salegentibacter</taxon>
    </lineage>
</organism>
<dbReference type="InterPro" id="IPR016983">
    <property type="entry name" value="UCP031804"/>
</dbReference>
<evidence type="ECO:0000256" key="4">
    <source>
        <dbReference type="ARBA" id="ARBA00023136"/>
    </source>
</evidence>
<dbReference type="EMBL" id="FOOH01000016">
    <property type="protein sequence ID" value="SFF95864.1"/>
    <property type="molecule type" value="Genomic_DNA"/>
</dbReference>
<dbReference type="AlphaFoldDB" id="A0A1I2MWC7"/>
<feature type="domain" description="DUF1232" evidence="5">
    <location>
        <begin position="54"/>
        <end position="89"/>
    </location>
</feature>
<keyword evidence="4" id="KW-0472">Membrane</keyword>
<accession>A0A1I2MWC7</accession>
<comment type="subcellular location">
    <subcellularLocation>
        <location evidence="1">Endomembrane system</location>
        <topology evidence="1">Multi-pass membrane protein</topology>
    </subcellularLocation>
</comment>
<sequence length="124" mass="13818">MADQNENNGYGKEYSDEGFWNKVKTVFKKAGIKVVYSALTLYYTYKKKDTPVWAKGVIVGALGYFISPIDAIPDITPGIGYADDIGVLLAAVATVGAYIDNEVKQYAKDKLRDWFGDFDEEELL</sequence>
<evidence type="ECO:0000256" key="1">
    <source>
        <dbReference type="ARBA" id="ARBA00004127"/>
    </source>
</evidence>
<evidence type="ECO:0000313" key="6">
    <source>
        <dbReference type="EMBL" id="SFF95864.1"/>
    </source>
</evidence>
<dbReference type="PIRSF" id="PIRSF031804">
    <property type="entry name" value="UCP031804"/>
    <property type="match status" value="1"/>
</dbReference>
<dbReference type="InterPro" id="IPR010652">
    <property type="entry name" value="DUF1232"/>
</dbReference>
<evidence type="ECO:0000313" key="7">
    <source>
        <dbReference type="Proteomes" id="UP000199116"/>
    </source>
</evidence>
<protein>
    <recommendedName>
        <fullName evidence="5">DUF1232 domain-containing protein</fullName>
    </recommendedName>
</protein>
<dbReference type="Proteomes" id="UP000199116">
    <property type="component" value="Unassembled WGS sequence"/>
</dbReference>
<dbReference type="GO" id="GO:0012505">
    <property type="term" value="C:endomembrane system"/>
    <property type="evidence" value="ECO:0007669"/>
    <property type="project" value="UniProtKB-SubCell"/>
</dbReference>
<keyword evidence="2" id="KW-0812">Transmembrane</keyword>
<keyword evidence="7" id="KW-1185">Reference proteome</keyword>
<reference evidence="7" key="1">
    <citation type="submission" date="2016-10" db="EMBL/GenBank/DDBJ databases">
        <authorList>
            <person name="Varghese N."/>
            <person name="Submissions S."/>
        </authorList>
    </citation>
    <scope>NUCLEOTIDE SEQUENCE [LARGE SCALE GENOMIC DNA]</scope>
    <source>
        <strain evidence="7">DSM 23515</strain>
    </source>
</reference>
<dbReference type="RefSeq" id="WP_093305213.1">
    <property type="nucleotide sequence ID" value="NZ_FOOH01000016.1"/>
</dbReference>
<evidence type="ECO:0000259" key="5">
    <source>
        <dbReference type="Pfam" id="PF06803"/>
    </source>
</evidence>
<keyword evidence="3" id="KW-1133">Transmembrane helix</keyword>
<name>A0A1I2MWC7_9FLAO</name>
<gene>
    <name evidence="6" type="ORF">SAMN04488033_11678</name>
</gene>
<proteinExistence type="predicted"/>
<evidence type="ECO:0000256" key="3">
    <source>
        <dbReference type="ARBA" id="ARBA00022989"/>
    </source>
</evidence>